<accession>A0A1G2CPF2</accession>
<sequence length="172" mass="19391">MEPSEEKFFEELAKFGSASREPDMNVGFAKATSAAIRKPASFASPEKIVEERVAKKPERQEEPDGQLTIDVYQTPEDIIVESAIAGVKPEDIDIDVSPDSITIRGARNREREINDEDYLYQECYWGRFSRSVILPQEVDADSASVTFKNGVLVVRLPKVVRRKTKKLRVSAE</sequence>
<dbReference type="InterPro" id="IPR007052">
    <property type="entry name" value="CS_dom"/>
</dbReference>
<organism evidence="5 6">
    <name type="scientific">Candidatus Liptonbacteria bacterium RIFCSPLOWO2_01_FULL_53_13</name>
    <dbReference type="NCBI Taxonomy" id="1798651"/>
    <lineage>
        <taxon>Bacteria</taxon>
        <taxon>Candidatus Liptoniibacteriota</taxon>
    </lineage>
</organism>
<dbReference type="PANTHER" id="PTHR11527">
    <property type="entry name" value="HEAT-SHOCK PROTEIN 20 FAMILY MEMBER"/>
    <property type="match status" value="1"/>
</dbReference>
<evidence type="ECO:0000259" key="4">
    <source>
        <dbReference type="PROSITE" id="PS51203"/>
    </source>
</evidence>
<dbReference type="Proteomes" id="UP000178348">
    <property type="component" value="Unassembled WGS sequence"/>
</dbReference>
<dbReference type="SUPFAM" id="SSF49764">
    <property type="entry name" value="HSP20-like chaperones"/>
    <property type="match status" value="1"/>
</dbReference>
<comment type="similarity">
    <text evidence="1 2">Belongs to the small heat shock protein (HSP20) family.</text>
</comment>
<dbReference type="PROSITE" id="PS51203">
    <property type="entry name" value="CS"/>
    <property type="match status" value="1"/>
</dbReference>
<dbReference type="InterPro" id="IPR031107">
    <property type="entry name" value="Small_HSP"/>
</dbReference>
<dbReference type="PROSITE" id="PS01031">
    <property type="entry name" value="SHSP"/>
    <property type="match status" value="1"/>
</dbReference>
<dbReference type="EMBL" id="MHLB01000016">
    <property type="protein sequence ID" value="OGZ02328.1"/>
    <property type="molecule type" value="Genomic_DNA"/>
</dbReference>
<dbReference type="CDD" id="cd06464">
    <property type="entry name" value="ACD_sHsps-like"/>
    <property type="match status" value="1"/>
</dbReference>
<comment type="caution">
    <text evidence="5">The sequence shown here is derived from an EMBL/GenBank/DDBJ whole genome shotgun (WGS) entry which is preliminary data.</text>
</comment>
<dbReference type="InterPro" id="IPR008978">
    <property type="entry name" value="HSP20-like_chaperone"/>
</dbReference>
<evidence type="ECO:0000256" key="2">
    <source>
        <dbReference type="RuleBase" id="RU003616"/>
    </source>
</evidence>
<name>A0A1G2CPF2_9BACT</name>
<feature type="domain" description="CS" evidence="4">
    <location>
        <begin position="64"/>
        <end position="172"/>
    </location>
</feature>
<evidence type="ECO:0000313" key="5">
    <source>
        <dbReference type="EMBL" id="OGZ02328.1"/>
    </source>
</evidence>
<proteinExistence type="inferred from homology"/>
<evidence type="ECO:0000259" key="3">
    <source>
        <dbReference type="PROSITE" id="PS01031"/>
    </source>
</evidence>
<reference evidence="5 6" key="1">
    <citation type="journal article" date="2016" name="Nat. Commun.">
        <title>Thousands of microbial genomes shed light on interconnected biogeochemical processes in an aquifer system.</title>
        <authorList>
            <person name="Anantharaman K."/>
            <person name="Brown C.T."/>
            <person name="Hug L.A."/>
            <person name="Sharon I."/>
            <person name="Castelle C.J."/>
            <person name="Probst A.J."/>
            <person name="Thomas B.C."/>
            <person name="Singh A."/>
            <person name="Wilkins M.J."/>
            <person name="Karaoz U."/>
            <person name="Brodie E.L."/>
            <person name="Williams K.H."/>
            <person name="Hubbard S.S."/>
            <person name="Banfield J.F."/>
        </authorList>
    </citation>
    <scope>NUCLEOTIDE SEQUENCE [LARGE SCALE GENOMIC DNA]</scope>
</reference>
<feature type="domain" description="SHSP" evidence="3">
    <location>
        <begin position="60"/>
        <end position="172"/>
    </location>
</feature>
<dbReference type="Gene3D" id="2.60.40.790">
    <property type="match status" value="1"/>
</dbReference>
<protein>
    <submittedName>
        <fullName evidence="5">Uncharacterized protein</fullName>
    </submittedName>
</protein>
<dbReference type="Pfam" id="PF00011">
    <property type="entry name" value="HSP20"/>
    <property type="match status" value="1"/>
</dbReference>
<evidence type="ECO:0000256" key="1">
    <source>
        <dbReference type="PROSITE-ProRule" id="PRU00285"/>
    </source>
</evidence>
<evidence type="ECO:0000313" key="6">
    <source>
        <dbReference type="Proteomes" id="UP000178348"/>
    </source>
</evidence>
<gene>
    <name evidence="5" type="ORF">A2946_02410</name>
</gene>
<dbReference type="InterPro" id="IPR002068">
    <property type="entry name" value="A-crystallin/Hsp20_dom"/>
</dbReference>
<dbReference type="AlphaFoldDB" id="A0A1G2CPF2"/>